<accession>A0AAW1PW48</accession>
<name>A0AAW1PW48_9CHLO</name>
<reference evidence="1 2" key="1">
    <citation type="journal article" date="2024" name="Nat. Commun.">
        <title>Phylogenomics reveals the evolutionary origins of lichenization in chlorophyte algae.</title>
        <authorList>
            <person name="Puginier C."/>
            <person name="Libourel C."/>
            <person name="Otte J."/>
            <person name="Skaloud P."/>
            <person name="Haon M."/>
            <person name="Grisel S."/>
            <person name="Petersen M."/>
            <person name="Berrin J.G."/>
            <person name="Delaux P.M."/>
            <person name="Dal Grande F."/>
            <person name="Keller J."/>
        </authorList>
    </citation>
    <scope>NUCLEOTIDE SEQUENCE [LARGE SCALE GENOMIC DNA]</scope>
    <source>
        <strain evidence="1 2">SAG 2036</strain>
    </source>
</reference>
<dbReference type="EMBL" id="JALJOQ010000003">
    <property type="protein sequence ID" value="KAK9813696.1"/>
    <property type="molecule type" value="Genomic_DNA"/>
</dbReference>
<dbReference type="Proteomes" id="UP001465755">
    <property type="component" value="Unassembled WGS sequence"/>
</dbReference>
<evidence type="ECO:0000313" key="2">
    <source>
        <dbReference type="Proteomes" id="UP001465755"/>
    </source>
</evidence>
<protein>
    <recommendedName>
        <fullName evidence="3">F-box domain-containing protein</fullName>
    </recommendedName>
</protein>
<keyword evidence="2" id="KW-1185">Reference proteome</keyword>
<evidence type="ECO:0008006" key="3">
    <source>
        <dbReference type="Google" id="ProtNLM"/>
    </source>
</evidence>
<gene>
    <name evidence="1" type="ORF">WJX73_003996</name>
</gene>
<proteinExistence type="predicted"/>
<dbReference type="AlphaFoldDB" id="A0AAW1PW48"/>
<organism evidence="1 2">
    <name type="scientific">Symbiochloris irregularis</name>
    <dbReference type="NCBI Taxonomy" id="706552"/>
    <lineage>
        <taxon>Eukaryota</taxon>
        <taxon>Viridiplantae</taxon>
        <taxon>Chlorophyta</taxon>
        <taxon>core chlorophytes</taxon>
        <taxon>Trebouxiophyceae</taxon>
        <taxon>Trebouxiales</taxon>
        <taxon>Trebouxiaceae</taxon>
        <taxon>Symbiochloris</taxon>
    </lineage>
</organism>
<sequence>MRPELTLSVPEMVTAFQDCVAPLLDARDLGALACTSTTFKQVIDALAVSVWETAARRHLPEPHPVVQPPTQEGSRQALQAYSGTIQNLRAGLVTRKRILATSASFNATGSHLGVIENKFVKVYETEGFTCVSDFTGLGVQHTSLQKDTLAADWDIQPLMASLAT</sequence>
<comment type="caution">
    <text evidence="1">The sequence shown here is derived from an EMBL/GenBank/DDBJ whole genome shotgun (WGS) entry which is preliminary data.</text>
</comment>
<evidence type="ECO:0000313" key="1">
    <source>
        <dbReference type="EMBL" id="KAK9813696.1"/>
    </source>
</evidence>